<protein>
    <submittedName>
        <fullName evidence="6">NADH oxidase</fullName>
    </submittedName>
</protein>
<dbReference type="RefSeq" id="XP_009270375.1">
    <property type="nucleotide sequence ID" value="XM_009272100.1"/>
</dbReference>
<keyword evidence="2" id="KW-0285">Flavoprotein</keyword>
<dbReference type="SUPFAM" id="SSF51395">
    <property type="entry name" value="FMN-linked oxidoreductases"/>
    <property type="match status" value="1"/>
</dbReference>
<evidence type="ECO:0000256" key="1">
    <source>
        <dbReference type="ARBA" id="ARBA00005979"/>
    </source>
</evidence>
<dbReference type="OMA" id="RMPLMVT"/>
<dbReference type="InterPro" id="IPR013785">
    <property type="entry name" value="Aldolase_TIM"/>
</dbReference>
<evidence type="ECO:0000256" key="3">
    <source>
        <dbReference type="ARBA" id="ARBA00022643"/>
    </source>
</evidence>
<evidence type="ECO:0000259" key="5">
    <source>
        <dbReference type="Pfam" id="PF00724"/>
    </source>
</evidence>
<evidence type="ECO:0000313" key="7">
    <source>
        <dbReference type="Proteomes" id="UP000014064"/>
    </source>
</evidence>
<evidence type="ECO:0000256" key="2">
    <source>
        <dbReference type="ARBA" id="ARBA00022630"/>
    </source>
</evidence>
<dbReference type="PANTHER" id="PTHR43656">
    <property type="entry name" value="BINDING OXIDOREDUCTASE, PUTATIVE (AFU_ORTHOLOGUE AFUA_2G08260)-RELATED"/>
    <property type="match status" value="1"/>
</dbReference>
<dbReference type="Gene3D" id="3.20.20.70">
    <property type="entry name" value="Aldolase class I"/>
    <property type="match status" value="1"/>
</dbReference>
<evidence type="ECO:0000256" key="4">
    <source>
        <dbReference type="ARBA" id="ARBA00023002"/>
    </source>
</evidence>
<keyword evidence="7" id="KW-1185">Reference proteome</keyword>
<name>R9A9B7_WALI9</name>
<evidence type="ECO:0000313" key="6">
    <source>
        <dbReference type="EMBL" id="EOQ98798.1"/>
    </source>
</evidence>
<keyword evidence="3" id="KW-0288">FMN</keyword>
<dbReference type="InterPro" id="IPR051799">
    <property type="entry name" value="NADH_flavin_oxidoreductase"/>
</dbReference>
<dbReference type="Proteomes" id="UP000014064">
    <property type="component" value="Unassembled WGS sequence"/>
</dbReference>
<dbReference type="KEGG" id="wic:J056_002835"/>
<keyword evidence="4" id="KW-0560">Oxidoreductase</keyword>
<dbReference type="OrthoDB" id="1663137at2759"/>
<dbReference type="eggNOG" id="KOG0134">
    <property type="taxonomic scope" value="Eukaryota"/>
</dbReference>
<gene>
    <name evidence="6" type="ORF">J056_002835</name>
</gene>
<sequence length="461" mass="50009">MSDRISNEHVDVSKSLAQKITLPNGVVIPNRFIKSPMTERLSTYNQNPDPKLRGIPTQALIDLYKEWGQGEIGLIIAGNTPVAGDHLEAPANPVLGIGYDEPARLRKFRELVAASSAGGSVTICQITHSGRQCYEQVNPHPIAPSAVRVEGVNMPGVTFGQPRAATIEDIKNIVKQFAYTAKLCKDVGYHGVQLHGAHGYLLSAFLGKHTNRRTDDYGGSLENRARIIFEIIDAIREQVKDPSFILSIKLNSQDFNSDSGLTPEESQKVCQWLDEKGIDLIELSGGSYERSAFSNSAPNPREAYFIEYSENVRKVIKNAVVGVTGGFRTAKAMSQAVESGATQMVGLARPLCGEPHLCKDILSGKVSSAKKTLVNPLFSLPLAGTQLTAVGYNDKPWDASNEESAKAFEAIFADYAKDFGVDEKGNPIRPDKAGVAGFMKLALDKHGKHYGVSQQELIASA</sequence>
<proteinExistence type="inferred from homology"/>
<dbReference type="Pfam" id="PF00724">
    <property type="entry name" value="Oxidored_FMN"/>
    <property type="match status" value="1"/>
</dbReference>
<dbReference type="GO" id="GO:0010181">
    <property type="term" value="F:FMN binding"/>
    <property type="evidence" value="ECO:0007669"/>
    <property type="project" value="InterPro"/>
</dbReference>
<dbReference type="CDD" id="cd04733">
    <property type="entry name" value="OYE_like_2_FMN"/>
    <property type="match status" value="1"/>
</dbReference>
<organism evidence="6 7">
    <name type="scientific">Wallemia ichthyophaga (strain EXF-994 / CBS 113033)</name>
    <dbReference type="NCBI Taxonomy" id="1299270"/>
    <lineage>
        <taxon>Eukaryota</taxon>
        <taxon>Fungi</taxon>
        <taxon>Dikarya</taxon>
        <taxon>Basidiomycota</taxon>
        <taxon>Wallemiomycotina</taxon>
        <taxon>Wallemiomycetes</taxon>
        <taxon>Wallemiales</taxon>
        <taxon>Wallemiaceae</taxon>
        <taxon>Wallemia</taxon>
    </lineage>
</organism>
<reference evidence="7" key="1">
    <citation type="journal article" date="2013" name="BMC Genomics">
        <title>Genome and transcriptome sequencing of the halophilic fungus Wallemia ichthyophaga: haloadaptations present and absent.</title>
        <authorList>
            <person name="Zajc J."/>
            <person name="Liu Y."/>
            <person name="Dai W."/>
            <person name="Yang Z."/>
            <person name="Hu J."/>
            <person name="Gostincar C."/>
            <person name="Gunde-Cimerman N."/>
        </authorList>
    </citation>
    <scope>NUCLEOTIDE SEQUENCE [LARGE SCALE GENOMIC DNA]</scope>
    <source>
        <strain evidence="7">EXF-994 / CBS 113033</strain>
    </source>
</reference>
<dbReference type="GeneID" id="20375787"/>
<comment type="similarity">
    <text evidence="1">Belongs to the NADH:flavin oxidoreductase/NADH oxidase family.</text>
</comment>
<dbReference type="HOGENOM" id="CLU_012153_6_3_1"/>
<dbReference type="PANTHER" id="PTHR43656:SF5">
    <property type="entry name" value="NADH:FLAVIN OXIDOREDUCTASE_NADH OXIDASE N-TERMINAL DOMAIN-CONTAINING PROTEIN"/>
    <property type="match status" value="1"/>
</dbReference>
<dbReference type="EMBL" id="KE007251">
    <property type="protein sequence ID" value="EOQ98798.1"/>
    <property type="molecule type" value="Genomic_DNA"/>
</dbReference>
<feature type="domain" description="NADH:flavin oxidoreductase/NADH oxidase N-terminal" evidence="5">
    <location>
        <begin position="20"/>
        <end position="363"/>
    </location>
</feature>
<accession>R9A9B7</accession>
<dbReference type="InterPro" id="IPR001155">
    <property type="entry name" value="OxRdtase_FMN_N"/>
</dbReference>
<dbReference type="AlphaFoldDB" id="R9A9B7"/>
<dbReference type="GO" id="GO:0016491">
    <property type="term" value="F:oxidoreductase activity"/>
    <property type="evidence" value="ECO:0007669"/>
    <property type="project" value="UniProtKB-KW"/>
</dbReference>